<protein>
    <submittedName>
        <fullName evidence="1">Uncharacterized protein</fullName>
    </submittedName>
</protein>
<evidence type="ECO:0000313" key="1">
    <source>
        <dbReference type="EMBL" id="MFC3088772.1"/>
    </source>
</evidence>
<proteinExistence type="predicted"/>
<keyword evidence="2" id="KW-1185">Reference proteome</keyword>
<accession>A0ABV7E058</accession>
<reference evidence="2" key="1">
    <citation type="journal article" date="2019" name="Int. J. Syst. Evol. Microbiol.">
        <title>The Global Catalogue of Microorganisms (GCM) 10K type strain sequencing project: providing services to taxonomists for standard genome sequencing and annotation.</title>
        <authorList>
            <consortium name="The Broad Institute Genomics Platform"/>
            <consortium name="The Broad Institute Genome Sequencing Center for Infectious Disease"/>
            <person name="Wu L."/>
            <person name="Ma J."/>
        </authorList>
    </citation>
    <scope>NUCLEOTIDE SEQUENCE [LARGE SCALE GENOMIC DNA]</scope>
    <source>
        <strain evidence="2">KCTC 62102</strain>
    </source>
</reference>
<gene>
    <name evidence="1" type="ORF">ACFOD6_22250</name>
</gene>
<dbReference type="Proteomes" id="UP001595445">
    <property type="component" value="Unassembled WGS sequence"/>
</dbReference>
<organism evidence="1 2">
    <name type="scientific">Tabrizicola soli</name>
    <dbReference type="NCBI Taxonomy" id="2185115"/>
    <lineage>
        <taxon>Bacteria</taxon>
        <taxon>Pseudomonadati</taxon>
        <taxon>Pseudomonadota</taxon>
        <taxon>Alphaproteobacteria</taxon>
        <taxon>Rhodobacterales</taxon>
        <taxon>Paracoccaceae</taxon>
        <taxon>Tabrizicola</taxon>
    </lineage>
</organism>
<dbReference type="RefSeq" id="WP_287871467.1">
    <property type="nucleotide sequence ID" value="NZ_JBHRSM010000055.1"/>
</dbReference>
<name>A0ABV7E058_9RHOB</name>
<sequence>MTQTAECGAMVRTIGIGSNLQVQGDQVGALPDGRIVIRVGSREFTGFPIPVVRAA</sequence>
<evidence type="ECO:0000313" key="2">
    <source>
        <dbReference type="Proteomes" id="UP001595445"/>
    </source>
</evidence>
<comment type="caution">
    <text evidence="1">The sequence shown here is derived from an EMBL/GenBank/DDBJ whole genome shotgun (WGS) entry which is preliminary data.</text>
</comment>
<dbReference type="EMBL" id="JBHRSM010000055">
    <property type="protein sequence ID" value="MFC3088772.1"/>
    <property type="molecule type" value="Genomic_DNA"/>
</dbReference>